<evidence type="ECO:0008006" key="3">
    <source>
        <dbReference type="Google" id="ProtNLM"/>
    </source>
</evidence>
<name>A0ABX0ZWT6_9ACTN</name>
<reference evidence="1 2" key="1">
    <citation type="submission" date="2020-03" db="EMBL/GenBank/DDBJ databases">
        <title>WGS of actinomycetes isolated from Thailand.</title>
        <authorList>
            <person name="Thawai C."/>
        </authorList>
    </citation>
    <scope>NUCLEOTIDE SEQUENCE [LARGE SCALE GENOMIC DNA]</scope>
    <source>
        <strain evidence="1 2">PRB2-1</strain>
    </source>
</reference>
<sequence>MTDSPAGSASLEPLTFFEYDHKPGHYCLLLSDDHMVGLLDVFESCGQYGNGYGWAGVARSAIRSRAPELEDRVSFDPEAGMFVAYGEDPAALQSLGTLLHAAWHDRTLLHTLITTGDPDWFD</sequence>
<keyword evidence="2" id="KW-1185">Reference proteome</keyword>
<dbReference type="EMBL" id="JAATEJ010000019">
    <property type="protein sequence ID" value="NJP46051.1"/>
    <property type="molecule type" value="Genomic_DNA"/>
</dbReference>
<dbReference type="Pfam" id="PF15595">
    <property type="entry name" value="Imm51"/>
    <property type="match status" value="1"/>
</dbReference>
<comment type="caution">
    <text evidence="1">The sequence shown here is derived from an EMBL/GenBank/DDBJ whole genome shotgun (WGS) entry which is preliminary data.</text>
</comment>
<proteinExistence type="predicted"/>
<dbReference type="InterPro" id="IPR028956">
    <property type="entry name" value="Imm51"/>
</dbReference>
<evidence type="ECO:0000313" key="1">
    <source>
        <dbReference type="EMBL" id="NJP46051.1"/>
    </source>
</evidence>
<dbReference type="RefSeq" id="WP_167984915.1">
    <property type="nucleotide sequence ID" value="NZ_JAATEJ010000019.1"/>
</dbReference>
<dbReference type="Proteomes" id="UP000734511">
    <property type="component" value="Unassembled WGS sequence"/>
</dbReference>
<evidence type="ECO:0000313" key="2">
    <source>
        <dbReference type="Proteomes" id="UP000734511"/>
    </source>
</evidence>
<organism evidence="1 2">
    <name type="scientific">Actinacidiphila epipremni</name>
    <dbReference type="NCBI Taxonomy" id="2053013"/>
    <lineage>
        <taxon>Bacteria</taxon>
        <taxon>Bacillati</taxon>
        <taxon>Actinomycetota</taxon>
        <taxon>Actinomycetes</taxon>
        <taxon>Kitasatosporales</taxon>
        <taxon>Streptomycetaceae</taxon>
        <taxon>Actinacidiphila</taxon>
    </lineage>
</organism>
<gene>
    <name evidence="1" type="ORF">HCN08_21970</name>
</gene>
<protein>
    <recommendedName>
        <fullName evidence="3">Immunity protein 51</fullName>
    </recommendedName>
</protein>
<accession>A0ABX0ZWT6</accession>